<evidence type="ECO:0000259" key="4">
    <source>
        <dbReference type="Pfam" id="PF00496"/>
    </source>
</evidence>
<dbReference type="SUPFAM" id="SSF53850">
    <property type="entry name" value="Periplasmic binding protein-like II"/>
    <property type="match status" value="1"/>
</dbReference>
<keyword evidence="3" id="KW-0732">Signal</keyword>
<evidence type="ECO:0000313" key="5">
    <source>
        <dbReference type="EMBL" id="AUN32606.1"/>
    </source>
</evidence>
<dbReference type="EMBL" id="CP025612">
    <property type="protein sequence ID" value="AUN32606.1"/>
    <property type="molecule type" value="Genomic_DNA"/>
</dbReference>
<dbReference type="GO" id="GO:0043190">
    <property type="term" value="C:ATP-binding cassette (ABC) transporter complex"/>
    <property type="evidence" value="ECO:0007669"/>
    <property type="project" value="InterPro"/>
</dbReference>
<keyword evidence="6" id="KW-1185">Reference proteome</keyword>
<comment type="subcellular location">
    <subcellularLocation>
        <location evidence="1">Periplasm</location>
    </subcellularLocation>
</comment>
<dbReference type="PANTHER" id="PTHR30290">
    <property type="entry name" value="PERIPLASMIC BINDING COMPONENT OF ABC TRANSPORTER"/>
    <property type="match status" value="1"/>
</dbReference>
<dbReference type="PIRSF" id="PIRSF002741">
    <property type="entry name" value="MppA"/>
    <property type="match status" value="1"/>
</dbReference>
<protein>
    <submittedName>
        <fullName evidence="5">ABC transporter substrate-binding protein</fullName>
    </submittedName>
</protein>
<gene>
    <name evidence="5" type="ORF">C0V82_19950</name>
</gene>
<feature type="domain" description="Solute-binding protein family 5" evidence="4">
    <location>
        <begin position="100"/>
        <end position="499"/>
    </location>
</feature>
<accession>A0A2K9NJ38</accession>
<evidence type="ECO:0000313" key="6">
    <source>
        <dbReference type="Proteomes" id="UP000234752"/>
    </source>
</evidence>
<dbReference type="Proteomes" id="UP000234752">
    <property type="component" value="Chromosome eg_2"/>
</dbReference>
<name>A0A2K9NJ38_9PROT</name>
<dbReference type="InterPro" id="IPR039424">
    <property type="entry name" value="SBP_5"/>
</dbReference>
<evidence type="ECO:0000256" key="1">
    <source>
        <dbReference type="ARBA" id="ARBA00004418"/>
    </source>
</evidence>
<dbReference type="Gene3D" id="3.40.190.10">
    <property type="entry name" value="Periplasmic binding protein-like II"/>
    <property type="match status" value="1"/>
</dbReference>
<proteinExistence type="inferred from homology"/>
<dbReference type="AlphaFoldDB" id="A0A2K9NJ38"/>
<dbReference type="Gene3D" id="3.10.105.10">
    <property type="entry name" value="Dipeptide-binding Protein, Domain 3"/>
    <property type="match status" value="1"/>
</dbReference>
<evidence type="ECO:0000256" key="2">
    <source>
        <dbReference type="ARBA" id="ARBA00005695"/>
    </source>
</evidence>
<dbReference type="PANTHER" id="PTHR30290:SF64">
    <property type="entry name" value="ABC TRANSPORTER PERIPLASMIC BINDING PROTEIN"/>
    <property type="match status" value="1"/>
</dbReference>
<dbReference type="Pfam" id="PF00496">
    <property type="entry name" value="SBP_bac_5"/>
    <property type="match status" value="1"/>
</dbReference>
<dbReference type="KEGG" id="ncb:C0V82_19950"/>
<dbReference type="CDD" id="cd08497">
    <property type="entry name" value="MbnE-like"/>
    <property type="match status" value="1"/>
</dbReference>
<dbReference type="OrthoDB" id="9803988at2"/>
<evidence type="ECO:0000256" key="3">
    <source>
        <dbReference type="ARBA" id="ARBA00022729"/>
    </source>
</evidence>
<dbReference type="RefSeq" id="WP_102114139.1">
    <property type="nucleotide sequence ID" value="NZ_BMGN01000007.1"/>
</dbReference>
<comment type="similarity">
    <text evidence="2">Belongs to the bacterial solute-binding protein 5 family.</text>
</comment>
<dbReference type="GO" id="GO:0030288">
    <property type="term" value="C:outer membrane-bounded periplasmic space"/>
    <property type="evidence" value="ECO:0007669"/>
    <property type="project" value="TreeGrafter"/>
</dbReference>
<organism evidence="5 6">
    <name type="scientific">Niveispirillum cyanobacteriorum</name>
    <dbReference type="NCBI Taxonomy" id="1612173"/>
    <lineage>
        <taxon>Bacteria</taxon>
        <taxon>Pseudomonadati</taxon>
        <taxon>Pseudomonadota</taxon>
        <taxon>Alphaproteobacteria</taxon>
        <taxon>Rhodospirillales</taxon>
        <taxon>Azospirillaceae</taxon>
        <taxon>Niveispirillum</taxon>
    </lineage>
</organism>
<dbReference type="GO" id="GO:0015833">
    <property type="term" value="P:peptide transport"/>
    <property type="evidence" value="ECO:0007669"/>
    <property type="project" value="TreeGrafter"/>
</dbReference>
<sequence>MKRLVAALLASLLLAPSALAAHGVAQFGEPKYKAGFSHFDYVNPDAPKGGSVTLSLIAQHSSYDKFNPFNLKGKLAPGPLELMFETLTVNSLDEVNTQYGLLADDINLAPDFSWVEFRLHPKARFNNGDPVTAADVKYSFDTLTSKQASPRFKSYFAEIKRVLVVDSRVVRFEFARPGRDLSFVAGSLPVFSPKWGLKPDGTRTDFADLRLEEPITSGPYRIERANPLSIIYRRDPSYWGNNIPTRRGGYNFDQVVYKLYKDVDTQVAALRAGDFDFFNETRMRYWCCQFIGERFEKGELIKEKVPNGSLSPMSGYVLNLRQPRFQDIRVRQALFLAYDWEWLNRMIFDSEFERQDGFFANSNLAAQGRPSAAELALLEPFRDQLPPTVFGPMVNLPRTDRPGGLRANLAQAMELLADAGWRNVDGVLRNGKGEPFTLEVTGGNGNVLLDAYYLNLTKLGVQLTRRVADPTVDRQKLRSFQFDFTSIALRKARDPAPELWRNFNSADADIKGSENIAGVKSPVVDALLRTLQEAQTPEQVQTAAGALDRVLMHHYYVLPWRYLKNHYLIYNQRLRRPATVPGYFGPYEWLLAAWWDGTAMTLQR</sequence>
<reference evidence="5 6" key="1">
    <citation type="submission" date="2017-12" db="EMBL/GenBank/DDBJ databases">
        <title>Genomes of bacteria within cyanobacterial aggregates.</title>
        <authorList>
            <person name="Cai H."/>
        </authorList>
    </citation>
    <scope>NUCLEOTIDE SEQUENCE [LARGE SCALE GENOMIC DNA]</scope>
    <source>
        <strain evidence="5 6">TH16</strain>
    </source>
</reference>
<dbReference type="InterPro" id="IPR030678">
    <property type="entry name" value="Peptide/Ni-bd"/>
</dbReference>
<dbReference type="InterPro" id="IPR000914">
    <property type="entry name" value="SBP_5_dom"/>
</dbReference>
<dbReference type="GO" id="GO:0042884">
    <property type="term" value="P:microcin transport"/>
    <property type="evidence" value="ECO:0007669"/>
    <property type="project" value="TreeGrafter"/>
</dbReference>
<dbReference type="GO" id="GO:1904680">
    <property type="term" value="F:peptide transmembrane transporter activity"/>
    <property type="evidence" value="ECO:0007669"/>
    <property type="project" value="TreeGrafter"/>
</dbReference>